<keyword evidence="2" id="KW-0964">Secreted</keyword>
<feature type="domain" description="BPTI/Kunitz inhibitor" evidence="5">
    <location>
        <begin position="80"/>
        <end position="133"/>
    </location>
</feature>
<feature type="non-terminal residue" evidence="6">
    <location>
        <position position="1"/>
    </location>
</feature>
<dbReference type="GO" id="GO:0004867">
    <property type="term" value="F:serine-type endopeptidase inhibitor activity"/>
    <property type="evidence" value="ECO:0007669"/>
    <property type="project" value="InterPro"/>
</dbReference>
<name>A0A0K8RPJ3_IXORI</name>
<sequence length="368" mass="42146">CALRDRRPPPVAGVYNAESHTARYGGTSLDYSASSQTSLVIGAFAILLSVNMKIKYLCILIAAAFGYPECETGVTKKDVCQMDPPDEPGRARIPGWFYNKSIDLCQYHEFGAVSAENEKTNRFSSLSDCSKKCRRHVPGFCFDTPTEGKKVEYPTKWTYNSTRGRCVKLYTDAKTTKDSNVFDNEGDCLDICRDKDFGPCAQLPTDMECTENRTRYYRYDRTRQTCYLDSEYLCKGGDNAFLTLNACYARCGRFVKNKCKLPAQDLGICNRNGNRYIFNPKSKKCEEYFGCDYHGIGFYNQSDCFNACEVDKRCIRDPDLHLCKETDDVFYRFDSSQKKCVLDNKNRCRGKNGFYTKKECEQRCAKRR</sequence>
<dbReference type="GO" id="GO:0050431">
    <property type="term" value="F:transforming growth factor beta binding"/>
    <property type="evidence" value="ECO:0007669"/>
    <property type="project" value="TreeGrafter"/>
</dbReference>
<dbReference type="PANTHER" id="PTHR45938">
    <property type="entry name" value="ACP24A4-RELATED"/>
    <property type="match status" value="1"/>
</dbReference>
<dbReference type="SUPFAM" id="SSF57362">
    <property type="entry name" value="BPTI-like"/>
    <property type="match status" value="5"/>
</dbReference>
<organism evidence="6">
    <name type="scientific">Ixodes ricinus</name>
    <name type="common">Common tick</name>
    <name type="synonym">Acarus ricinus</name>
    <dbReference type="NCBI Taxonomy" id="34613"/>
    <lineage>
        <taxon>Eukaryota</taxon>
        <taxon>Metazoa</taxon>
        <taxon>Ecdysozoa</taxon>
        <taxon>Arthropoda</taxon>
        <taxon>Chelicerata</taxon>
        <taxon>Arachnida</taxon>
        <taxon>Acari</taxon>
        <taxon>Parasitiformes</taxon>
        <taxon>Ixodida</taxon>
        <taxon>Ixodoidea</taxon>
        <taxon>Ixodidae</taxon>
        <taxon>Ixodinae</taxon>
        <taxon>Ixodes</taxon>
    </lineage>
</organism>
<reference evidence="6" key="1">
    <citation type="submission" date="2012-12" db="EMBL/GenBank/DDBJ databases">
        <title>Identification and characterization of a phenylalanine ammonia-lyase gene family in Isatis indigotica Fort.</title>
        <authorList>
            <person name="Liu Q."/>
            <person name="Chen J."/>
            <person name="Zhou X."/>
            <person name="Di P."/>
            <person name="Xiao Y."/>
            <person name="Xuan H."/>
            <person name="Zhang L."/>
            <person name="Chen W."/>
        </authorList>
    </citation>
    <scope>NUCLEOTIDE SEQUENCE</scope>
    <source>
        <tissue evidence="6">Salivary gland</tissue>
    </source>
</reference>
<evidence type="ECO:0000256" key="1">
    <source>
        <dbReference type="ARBA" id="ARBA00004613"/>
    </source>
</evidence>
<dbReference type="PANTHER" id="PTHR45938:SF11">
    <property type="entry name" value="WAP, KAZAL, IMMUNOGLOBULIN, KUNITZ AND NTR DOMAIN-CONTAINING PROTEIN 2-LIKE"/>
    <property type="match status" value="1"/>
</dbReference>
<keyword evidence="3" id="KW-0732">Signal</keyword>
<evidence type="ECO:0000313" key="6">
    <source>
        <dbReference type="EMBL" id="JAA72990.1"/>
    </source>
</evidence>
<evidence type="ECO:0000259" key="5">
    <source>
        <dbReference type="PROSITE" id="PS50279"/>
    </source>
</evidence>
<protein>
    <submittedName>
        <fullName evidence="6">Putative salivary kunitz domain protein</fullName>
    </submittedName>
</protein>
<dbReference type="Pfam" id="PF00014">
    <property type="entry name" value="Kunitz_BPTI"/>
    <property type="match status" value="1"/>
</dbReference>
<dbReference type="InterPro" id="IPR002223">
    <property type="entry name" value="Kunitz_BPTI"/>
</dbReference>
<keyword evidence="4" id="KW-1015">Disulfide bond</keyword>
<evidence type="ECO:0000256" key="3">
    <source>
        <dbReference type="ARBA" id="ARBA00022729"/>
    </source>
</evidence>
<dbReference type="Gene3D" id="4.10.410.10">
    <property type="entry name" value="Pancreatic trypsin inhibitor Kunitz domain"/>
    <property type="match status" value="5"/>
</dbReference>
<dbReference type="GO" id="GO:0048019">
    <property type="term" value="F:receptor antagonist activity"/>
    <property type="evidence" value="ECO:0007669"/>
    <property type="project" value="TreeGrafter"/>
</dbReference>
<dbReference type="EMBL" id="GADI01000818">
    <property type="protein sequence ID" value="JAA72990.1"/>
    <property type="molecule type" value="mRNA"/>
</dbReference>
<accession>A0A0K8RPJ3</accession>
<proteinExistence type="evidence at transcript level"/>
<evidence type="ECO:0000256" key="4">
    <source>
        <dbReference type="ARBA" id="ARBA00023157"/>
    </source>
</evidence>
<dbReference type="InterPro" id="IPR036880">
    <property type="entry name" value="Kunitz_BPTI_sf"/>
</dbReference>
<comment type="subcellular location">
    <subcellularLocation>
        <location evidence="1">Secreted</location>
    </subcellularLocation>
</comment>
<dbReference type="SMART" id="SM00131">
    <property type="entry name" value="KU"/>
    <property type="match status" value="3"/>
</dbReference>
<dbReference type="PROSITE" id="PS50279">
    <property type="entry name" value="BPTI_KUNITZ_2"/>
    <property type="match status" value="1"/>
</dbReference>
<evidence type="ECO:0000256" key="2">
    <source>
        <dbReference type="ARBA" id="ARBA00022525"/>
    </source>
</evidence>
<dbReference type="GO" id="GO:0005615">
    <property type="term" value="C:extracellular space"/>
    <property type="evidence" value="ECO:0007669"/>
    <property type="project" value="TreeGrafter"/>
</dbReference>
<dbReference type="AlphaFoldDB" id="A0A0K8RPJ3"/>